<evidence type="ECO:0000259" key="1">
    <source>
        <dbReference type="Pfam" id="PF01814"/>
    </source>
</evidence>
<dbReference type="InterPro" id="IPR012312">
    <property type="entry name" value="Hemerythrin-like"/>
</dbReference>
<comment type="caution">
    <text evidence="2">The sequence shown here is derived from an EMBL/GenBank/DDBJ whole genome shotgun (WGS) entry which is preliminary data.</text>
</comment>
<proteinExistence type="predicted"/>
<organism evidence="2 3">
    <name type="scientific">Tessaracoccus lapidicaptus</name>
    <dbReference type="NCBI Taxonomy" id="1427523"/>
    <lineage>
        <taxon>Bacteria</taxon>
        <taxon>Bacillati</taxon>
        <taxon>Actinomycetota</taxon>
        <taxon>Actinomycetes</taxon>
        <taxon>Propionibacteriales</taxon>
        <taxon>Propionibacteriaceae</taxon>
        <taxon>Tessaracoccus</taxon>
    </lineage>
</organism>
<feature type="domain" description="Hemerythrin-like" evidence="1">
    <location>
        <begin position="13"/>
        <end position="123"/>
    </location>
</feature>
<reference evidence="3" key="1">
    <citation type="submission" date="2016-07" db="EMBL/GenBank/DDBJ databases">
        <authorList>
            <person name="Florea S."/>
            <person name="Webb J.S."/>
            <person name="Jaromczyk J."/>
            <person name="Schardl C.L."/>
        </authorList>
    </citation>
    <scope>NUCLEOTIDE SEQUENCE [LARGE SCALE GENOMIC DNA]</scope>
    <source>
        <strain evidence="3">IPBSL-7</strain>
    </source>
</reference>
<evidence type="ECO:0000313" key="2">
    <source>
        <dbReference type="EMBL" id="OCL36319.1"/>
    </source>
</evidence>
<evidence type="ECO:0000313" key="3">
    <source>
        <dbReference type="Proteomes" id="UP000093501"/>
    </source>
</evidence>
<dbReference type="EMBL" id="MBQD01000011">
    <property type="protein sequence ID" value="OCL36319.1"/>
    <property type="molecule type" value="Genomic_DNA"/>
</dbReference>
<protein>
    <submittedName>
        <fullName evidence="2">Hemerythrin</fullName>
    </submittedName>
</protein>
<dbReference type="Pfam" id="PF01814">
    <property type="entry name" value="Hemerythrin"/>
    <property type="match status" value="1"/>
</dbReference>
<dbReference type="RefSeq" id="WP_068750450.1">
    <property type="nucleotide sequence ID" value="NZ_LR214441.1"/>
</dbReference>
<dbReference type="Proteomes" id="UP000093501">
    <property type="component" value="Unassembled WGS sequence"/>
</dbReference>
<accession>A0A1C0APL8</accession>
<dbReference type="Gene3D" id="1.20.120.520">
    <property type="entry name" value="nmb1532 protein domain like"/>
    <property type="match status" value="1"/>
</dbReference>
<name>A0A1C0APL8_9ACTN</name>
<dbReference type="AlphaFoldDB" id="A0A1C0APL8"/>
<keyword evidence="3" id="KW-1185">Reference proteome</keyword>
<gene>
    <name evidence="2" type="ORF">BCR15_00075</name>
</gene>
<sequence length="152" mass="16616">MCSYCGCDSITVIGRFMAEHVEIVNACGQLRRAVTDGGDVPARARDLAHLLGPHTQSEEVGLFSVMKRRDEFTEHVNGLCGEHRSLDELLAAIAAGDHSLMDTFEVALRDHIDKEDNGLFPAAALGLDGDEWTEIDGKTHEHDHATGVPHHH</sequence>